<dbReference type="RefSeq" id="WP_126141573.1">
    <property type="nucleotide sequence ID" value="NZ_RXHU01000034.1"/>
</dbReference>
<feature type="modified residue" description="4-aspartylphosphate" evidence="8">
    <location>
        <position position="55"/>
    </location>
</feature>
<evidence type="ECO:0000256" key="7">
    <source>
        <dbReference type="ARBA" id="ARBA00023163"/>
    </source>
</evidence>
<dbReference type="InterPro" id="IPR051552">
    <property type="entry name" value="HptR"/>
</dbReference>
<keyword evidence="4" id="KW-0902">Two-component regulatory system</keyword>
<dbReference type="InterPro" id="IPR001789">
    <property type="entry name" value="Sig_transdc_resp-reg_receiver"/>
</dbReference>
<dbReference type="PANTHER" id="PTHR42713">
    <property type="entry name" value="HISTIDINE KINASE-RELATED"/>
    <property type="match status" value="1"/>
</dbReference>
<evidence type="ECO:0000259" key="10">
    <source>
        <dbReference type="PROSITE" id="PS50110"/>
    </source>
</evidence>
<dbReference type="GO" id="GO:0043565">
    <property type="term" value="F:sequence-specific DNA binding"/>
    <property type="evidence" value="ECO:0007669"/>
    <property type="project" value="InterPro"/>
</dbReference>
<dbReference type="GO" id="GO:0003700">
    <property type="term" value="F:DNA-binding transcription factor activity"/>
    <property type="evidence" value="ECO:0007669"/>
    <property type="project" value="InterPro"/>
</dbReference>
<accession>A0A3S0APC1</accession>
<feature type="domain" description="HTH araC/xylS-type" evidence="9">
    <location>
        <begin position="261"/>
        <end position="359"/>
    </location>
</feature>
<dbReference type="CDD" id="cd17536">
    <property type="entry name" value="REC_YesN-like"/>
    <property type="match status" value="1"/>
</dbReference>
<evidence type="ECO:0000259" key="9">
    <source>
        <dbReference type="PROSITE" id="PS01124"/>
    </source>
</evidence>
<evidence type="ECO:0000256" key="2">
    <source>
        <dbReference type="ARBA" id="ARBA00022490"/>
    </source>
</evidence>
<dbReference type="OrthoDB" id="1769137at2"/>
<dbReference type="PROSITE" id="PS00041">
    <property type="entry name" value="HTH_ARAC_FAMILY_1"/>
    <property type="match status" value="1"/>
</dbReference>
<dbReference type="GO" id="GO:0005737">
    <property type="term" value="C:cytoplasm"/>
    <property type="evidence" value="ECO:0007669"/>
    <property type="project" value="UniProtKB-SubCell"/>
</dbReference>
<comment type="caution">
    <text evidence="11">The sequence shown here is derived from an EMBL/GenBank/DDBJ whole genome shotgun (WGS) entry which is preliminary data.</text>
</comment>
<keyword evidence="2" id="KW-0963">Cytoplasm</keyword>
<evidence type="ECO:0000256" key="1">
    <source>
        <dbReference type="ARBA" id="ARBA00004496"/>
    </source>
</evidence>
<reference evidence="11 12" key="1">
    <citation type="submission" date="2018-12" db="EMBL/GenBank/DDBJ databases">
        <title>Bacillus ochoae sp. nov., Paenibacillus whitsoniae sp. nov., Paenibacillus spiritus sp. nov. Isolated from the Mars Exploration Rover during spacecraft assembly.</title>
        <authorList>
            <person name="Seuylemezian A."/>
            <person name="Vaishampayan P."/>
        </authorList>
    </citation>
    <scope>NUCLEOTIDE SEQUENCE [LARGE SCALE GENOMIC DNA]</scope>
    <source>
        <strain evidence="11 12">MER 54</strain>
    </source>
</reference>
<dbReference type="InterPro" id="IPR018062">
    <property type="entry name" value="HTH_AraC-typ_CS"/>
</dbReference>
<dbReference type="SMART" id="SM00448">
    <property type="entry name" value="REC"/>
    <property type="match status" value="1"/>
</dbReference>
<dbReference type="PROSITE" id="PS50110">
    <property type="entry name" value="RESPONSE_REGULATORY"/>
    <property type="match status" value="1"/>
</dbReference>
<gene>
    <name evidence="11" type="ORF">EJQ19_12560</name>
</gene>
<dbReference type="SUPFAM" id="SSF52172">
    <property type="entry name" value="CheY-like"/>
    <property type="match status" value="1"/>
</dbReference>
<dbReference type="InterPro" id="IPR020449">
    <property type="entry name" value="Tscrpt_reg_AraC-type_HTH"/>
</dbReference>
<dbReference type="SUPFAM" id="SSF46689">
    <property type="entry name" value="Homeodomain-like"/>
    <property type="match status" value="2"/>
</dbReference>
<dbReference type="PRINTS" id="PR00032">
    <property type="entry name" value="HTHARAC"/>
</dbReference>
<feature type="domain" description="Response regulatory" evidence="10">
    <location>
        <begin position="3"/>
        <end position="120"/>
    </location>
</feature>
<dbReference type="Proteomes" id="UP000276128">
    <property type="component" value="Unassembled WGS sequence"/>
</dbReference>
<keyword evidence="12" id="KW-1185">Reference proteome</keyword>
<dbReference type="Gene3D" id="3.40.50.2300">
    <property type="match status" value="1"/>
</dbReference>
<evidence type="ECO:0000256" key="3">
    <source>
        <dbReference type="ARBA" id="ARBA00022553"/>
    </source>
</evidence>
<dbReference type="Gene3D" id="1.10.10.60">
    <property type="entry name" value="Homeodomain-like"/>
    <property type="match status" value="2"/>
</dbReference>
<proteinExistence type="predicted"/>
<sequence>MIRVLIVDDSSLIRDSLSASIENYNHTTVVAGTAANGAKALDWLEFHYVDLCITDIRMPVMDGLALIGEVNQRYPWVRCLVVSSYDDFQYAKMSIQLHALDYILKPVDEEILFSALDKAKERLDEDRNRDAAQLMLRKLPHHKQMVDKWLEHIRTLHVETLPLLIVETLELLEGWVEGNFNLLNPLSNLWLSTIIEELSSERFNLKLEEGNDFGLGDATLTLQAVRSYFRLCAVRRLEEGANELVDTMRGIRDQQSVKVIHKIKHYIDQHYGDQINLQDLADHVAMNKTYMCTLFKQETEMTIGTYTVAIRMKEARNLLMETSEKIYTIANQVGYEDVTYFSQLFKKHYGLSPLDYKKRMKS</sequence>
<dbReference type="InterPro" id="IPR009057">
    <property type="entry name" value="Homeodomain-like_sf"/>
</dbReference>
<keyword evidence="7" id="KW-0804">Transcription</keyword>
<protein>
    <submittedName>
        <fullName evidence="11">Response regulator</fullName>
    </submittedName>
</protein>
<keyword evidence="5" id="KW-0805">Transcription regulation</keyword>
<dbReference type="AlphaFoldDB" id="A0A3S0APC1"/>
<name>A0A3S0APC1_9BACL</name>
<evidence type="ECO:0000256" key="8">
    <source>
        <dbReference type="PROSITE-ProRule" id="PRU00169"/>
    </source>
</evidence>
<evidence type="ECO:0000256" key="4">
    <source>
        <dbReference type="ARBA" id="ARBA00023012"/>
    </source>
</evidence>
<dbReference type="InterPro" id="IPR011006">
    <property type="entry name" value="CheY-like_superfamily"/>
</dbReference>
<evidence type="ECO:0000313" key="12">
    <source>
        <dbReference type="Proteomes" id="UP000276128"/>
    </source>
</evidence>
<evidence type="ECO:0000313" key="11">
    <source>
        <dbReference type="EMBL" id="RTE09209.1"/>
    </source>
</evidence>
<dbReference type="Pfam" id="PF00072">
    <property type="entry name" value="Response_reg"/>
    <property type="match status" value="1"/>
</dbReference>
<comment type="subcellular location">
    <subcellularLocation>
        <location evidence="1">Cytoplasm</location>
    </subcellularLocation>
</comment>
<evidence type="ECO:0000256" key="5">
    <source>
        <dbReference type="ARBA" id="ARBA00023015"/>
    </source>
</evidence>
<organism evidence="11 12">
    <name type="scientific">Paenibacillus whitsoniae</name>
    <dbReference type="NCBI Taxonomy" id="2496558"/>
    <lineage>
        <taxon>Bacteria</taxon>
        <taxon>Bacillati</taxon>
        <taxon>Bacillota</taxon>
        <taxon>Bacilli</taxon>
        <taxon>Bacillales</taxon>
        <taxon>Paenibacillaceae</taxon>
        <taxon>Paenibacillus</taxon>
    </lineage>
</organism>
<dbReference type="Pfam" id="PF12833">
    <property type="entry name" value="HTH_18"/>
    <property type="match status" value="1"/>
</dbReference>
<dbReference type="PROSITE" id="PS01124">
    <property type="entry name" value="HTH_ARAC_FAMILY_2"/>
    <property type="match status" value="1"/>
</dbReference>
<evidence type="ECO:0000256" key="6">
    <source>
        <dbReference type="ARBA" id="ARBA00023125"/>
    </source>
</evidence>
<keyword evidence="6" id="KW-0238">DNA-binding</keyword>
<dbReference type="GO" id="GO:0000160">
    <property type="term" value="P:phosphorelay signal transduction system"/>
    <property type="evidence" value="ECO:0007669"/>
    <property type="project" value="UniProtKB-KW"/>
</dbReference>
<dbReference type="EMBL" id="RXHU01000034">
    <property type="protein sequence ID" value="RTE09209.1"/>
    <property type="molecule type" value="Genomic_DNA"/>
</dbReference>
<keyword evidence="3 8" id="KW-0597">Phosphoprotein</keyword>
<dbReference type="PANTHER" id="PTHR42713:SF3">
    <property type="entry name" value="TRANSCRIPTIONAL REGULATORY PROTEIN HPTR"/>
    <property type="match status" value="1"/>
</dbReference>
<dbReference type="SMART" id="SM00342">
    <property type="entry name" value="HTH_ARAC"/>
    <property type="match status" value="1"/>
</dbReference>
<dbReference type="InterPro" id="IPR018060">
    <property type="entry name" value="HTH_AraC"/>
</dbReference>